<accession>A0ABU0QDV4</accession>
<reference evidence="2 3" key="1">
    <citation type="submission" date="2023-07" db="EMBL/GenBank/DDBJ databases">
        <title>Comparative genomics of wheat-associated soil bacteria to identify genetic determinants of phenazine resistance.</title>
        <authorList>
            <person name="Mouncey N."/>
        </authorList>
    </citation>
    <scope>NUCLEOTIDE SEQUENCE [LARGE SCALE GENOMIC DNA]</scope>
    <source>
        <strain evidence="2 3">W4I19-2</strain>
    </source>
</reference>
<sequence length="219" mass="22933">MAIRTLRRRFAALGTVLGLGVAVFVTGVTPAYAQAQVELTKTHVGEFTRGGVGTYRITVRNTGAEPTNDFGTQMEDTYPPGITFLESRVVSDTTGTAECEGRIPQPPDRTGLTCRSGRMNPGDSYVIEADVFIPSNQQPCTVTNTASVFEGGTPPRLLDTASHTVNVCNGGNGGNGGGSILPINLSGLLPMYNNVTTNNNIHSPGATNVSGQTFGLNTP</sequence>
<keyword evidence="3" id="KW-1185">Reference proteome</keyword>
<evidence type="ECO:0000313" key="2">
    <source>
        <dbReference type="EMBL" id="MDQ0688842.1"/>
    </source>
</evidence>
<comment type="caution">
    <text evidence="2">The sequence shown here is derived from an EMBL/GenBank/DDBJ whole genome shotgun (WGS) entry which is preliminary data.</text>
</comment>
<evidence type="ECO:0000313" key="3">
    <source>
        <dbReference type="Proteomes" id="UP001243364"/>
    </source>
</evidence>
<dbReference type="InterPro" id="IPR001434">
    <property type="entry name" value="OmcB-like_DUF11"/>
</dbReference>
<name>A0ABU0QDV4_STRAH</name>
<organism evidence="2 3">
    <name type="scientific">Streptomyces achromogenes</name>
    <dbReference type="NCBI Taxonomy" id="67255"/>
    <lineage>
        <taxon>Bacteria</taxon>
        <taxon>Bacillati</taxon>
        <taxon>Actinomycetota</taxon>
        <taxon>Actinomycetes</taxon>
        <taxon>Kitasatosporales</taxon>
        <taxon>Streptomycetaceae</taxon>
        <taxon>Streptomyces</taxon>
    </lineage>
</organism>
<dbReference type="Proteomes" id="UP001243364">
    <property type="component" value="Unassembled WGS sequence"/>
</dbReference>
<feature type="domain" description="DUF11" evidence="1">
    <location>
        <begin position="38"/>
        <end position="150"/>
    </location>
</feature>
<gene>
    <name evidence="2" type="ORF">QFZ56_007805</name>
</gene>
<protein>
    <submittedName>
        <fullName evidence="2">Repeat protein (TIGR01451 family)</fullName>
    </submittedName>
</protein>
<dbReference type="RefSeq" id="WP_307049614.1">
    <property type="nucleotide sequence ID" value="NZ_JAUSYA010000001.1"/>
</dbReference>
<evidence type="ECO:0000259" key="1">
    <source>
        <dbReference type="Pfam" id="PF01345"/>
    </source>
</evidence>
<proteinExistence type="predicted"/>
<dbReference type="EMBL" id="JAUSYA010000001">
    <property type="protein sequence ID" value="MDQ0688842.1"/>
    <property type="molecule type" value="Genomic_DNA"/>
</dbReference>
<dbReference type="Pfam" id="PF01345">
    <property type="entry name" value="DUF11"/>
    <property type="match status" value="1"/>
</dbReference>